<gene>
    <name evidence="1" type="ORF">C7S20_13575</name>
</gene>
<dbReference type="InterPro" id="IPR040837">
    <property type="entry name" value="Bact_RF_family7"/>
</dbReference>
<dbReference type="AlphaFoldDB" id="A0A2R3Z7J2"/>
<organism evidence="1 2">
    <name type="scientific">Christiangramia fulva</name>
    <dbReference type="NCBI Taxonomy" id="2126553"/>
    <lineage>
        <taxon>Bacteria</taxon>
        <taxon>Pseudomonadati</taxon>
        <taxon>Bacteroidota</taxon>
        <taxon>Flavobacteriia</taxon>
        <taxon>Flavobacteriales</taxon>
        <taxon>Flavobacteriaceae</taxon>
        <taxon>Christiangramia</taxon>
    </lineage>
</organism>
<dbReference type="OrthoDB" id="4393931at2"/>
<accession>A0A2R3Z7J2</accession>
<dbReference type="Pfam" id="PF18849">
    <property type="entry name" value="baeRF_family7"/>
    <property type="match status" value="1"/>
</dbReference>
<dbReference type="EMBL" id="CP028136">
    <property type="protein sequence ID" value="AVR46204.1"/>
    <property type="molecule type" value="Genomic_DNA"/>
</dbReference>
<name>A0A2R3Z7J2_9FLAO</name>
<dbReference type="RefSeq" id="WP_107012978.1">
    <property type="nucleotide sequence ID" value="NZ_CP028136.1"/>
</dbReference>
<reference evidence="2" key="1">
    <citation type="submission" date="2018-03" db="EMBL/GenBank/DDBJ databases">
        <title>Gramella fulva sp. nov., isolated from a dry surface of tidal flat.</title>
        <authorList>
            <person name="Hwang S.H."/>
            <person name="Hwang W.M."/>
            <person name="Kang K."/>
            <person name="Ahn T.-Y."/>
        </authorList>
    </citation>
    <scope>NUCLEOTIDE SEQUENCE [LARGE SCALE GENOMIC DNA]</scope>
    <source>
        <strain evidence="2">SH35</strain>
    </source>
</reference>
<keyword evidence="2" id="KW-1185">Reference proteome</keyword>
<evidence type="ECO:0000313" key="2">
    <source>
        <dbReference type="Proteomes" id="UP000241507"/>
    </source>
</evidence>
<dbReference type="KEGG" id="grs:C7S20_13575"/>
<protein>
    <submittedName>
        <fullName evidence="1">Uncharacterized protein</fullName>
    </submittedName>
</protein>
<proteinExistence type="predicted"/>
<sequence length="384" mass="44435">MSLINESEFKKLSQFENETCVSIFIPTERGGKEVLNEKNSKHLHSQWIETRKKLKDQGVSDEKIAKIGKPIDALIENRDFWRHQSDGLAVFSAPGFFEKYTLPVNFEPYTYISEEFYVKPLVPAMNDDGKFYILAVQLEDVKFYEATRYSITPVEIDDLTPSRLEERVGFDFKERSLQFRTQHEGGAKTQFHGHGDDQGDTKKEIKQYFRAIDDGLKDYINRENLPLVVSCQDYLFSIYKDANTYNQLVDEVVKGNPNDTDMLGLHEKALQVAEPYLSEKRHEKLKKYKELSKTENTTSAISDIIPAIYQGKVDTLFIENRAEVWGRYDHDKMKVSFSDNHNNSNTSLLNLAAKKTIEMGGDVYLVEHEFMPEKESEVNALFRF</sequence>
<evidence type="ECO:0000313" key="1">
    <source>
        <dbReference type="EMBL" id="AVR46204.1"/>
    </source>
</evidence>
<dbReference type="Proteomes" id="UP000241507">
    <property type="component" value="Chromosome"/>
</dbReference>